<evidence type="ECO:0000313" key="2">
    <source>
        <dbReference type="EMBL" id="SFE97861.1"/>
    </source>
</evidence>
<dbReference type="Gene3D" id="3.40.50.620">
    <property type="entry name" value="HUPs"/>
    <property type="match status" value="1"/>
</dbReference>
<feature type="domain" description="UspA" evidence="1">
    <location>
        <begin position="1"/>
        <end position="107"/>
    </location>
</feature>
<organism evidence="2 3">
    <name type="scientific">Alteribacillus iranensis</name>
    <dbReference type="NCBI Taxonomy" id="930128"/>
    <lineage>
        <taxon>Bacteria</taxon>
        <taxon>Bacillati</taxon>
        <taxon>Bacillota</taxon>
        <taxon>Bacilli</taxon>
        <taxon>Bacillales</taxon>
        <taxon>Bacillaceae</taxon>
        <taxon>Alteribacillus</taxon>
    </lineage>
</organism>
<dbReference type="InterPro" id="IPR006016">
    <property type="entry name" value="UspA"/>
</dbReference>
<reference evidence="2 3" key="1">
    <citation type="submission" date="2016-10" db="EMBL/GenBank/DDBJ databases">
        <authorList>
            <person name="de Groot N.N."/>
        </authorList>
    </citation>
    <scope>NUCLEOTIDE SEQUENCE [LARGE SCALE GENOMIC DNA]</scope>
    <source>
        <strain evidence="2 3">DSM 23995</strain>
    </source>
</reference>
<sequence length="132" mass="15260">MYRNILVYAENEKDASEAARYVVNQIENPKQTTVTFLYVCSVSKYLTDTCLESVKIEDTWRSSVTLFQKAEDYLDTWEISHQVIVQMGNTVQEISLLTKFQSYDLLVAYPPVQEETKTLMKNKVNCPVVFIS</sequence>
<protein>
    <submittedName>
        <fullName evidence="2">Universal stress protein family protein</fullName>
    </submittedName>
</protein>
<dbReference type="EMBL" id="FONT01000007">
    <property type="protein sequence ID" value="SFE97861.1"/>
    <property type="molecule type" value="Genomic_DNA"/>
</dbReference>
<dbReference type="RefSeq" id="WP_091663339.1">
    <property type="nucleotide sequence ID" value="NZ_FONT01000007.1"/>
</dbReference>
<evidence type="ECO:0000313" key="3">
    <source>
        <dbReference type="Proteomes" id="UP000199516"/>
    </source>
</evidence>
<dbReference type="OrthoDB" id="2972406at2"/>
<dbReference type="InterPro" id="IPR014729">
    <property type="entry name" value="Rossmann-like_a/b/a_fold"/>
</dbReference>
<proteinExistence type="predicted"/>
<gene>
    <name evidence="2" type="ORF">SAMN05192532_10799</name>
</gene>
<dbReference type="Proteomes" id="UP000199516">
    <property type="component" value="Unassembled WGS sequence"/>
</dbReference>
<keyword evidence="3" id="KW-1185">Reference proteome</keyword>
<name>A0A1I2F003_9BACI</name>
<accession>A0A1I2F003</accession>
<dbReference type="SUPFAM" id="SSF52402">
    <property type="entry name" value="Adenine nucleotide alpha hydrolases-like"/>
    <property type="match status" value="1"/>
</dbReference>
<dbReference type="AlphaFoldDB" id="A0A1I2F003"/>
<evidence type="ECO:0000259" key="1">
    <source>
        <dbReference type="Pfam" id="PF00582"/>
    </source>
</evidence>
<dbReference type="Pfam" id="PF00582">
    <property type="entry name" value="Usp"/>
    <property type="match status" value="1"/>
</dbReference>